<dbReference type="Pfam" id="PF17807">
    <property type="entry name" value="zf-UBP_var"/>
    <property type="match status" value="1"/>
</dbReference>
<keyword evidence="3 11" id="KW-0645">Protease</keyword>
<feature type="binding site" evidence="13">
    <location>
        <position position="210"/>
    </location>
    <ligand>
        <name>Zn(2+)</name>
        <dbReference type="ChEBI" id="CHEBI:29105"/>
    </ligand>
</feature>
<dbReference type="EMBL" id="BTGD01000005">
    <property type="protein sequence ID" value="GMM55236.1"/>
    <property type="molecule type" value="Genomic_DNA"/>
</dbReference>
<evidence type="ECO:0000256" key="15">
    <source>
        <dbReference type="RuleBase" id="RU366025"/>
    </source>
</evidence>
<dbReference type="InterPro" id="IPR033864">
    <property type="entry name" value="UBA2_scUBP14-like"/>
</dbReference>
<comment type="caution">
    <text evidence="20">The sequence shown here is derived from an EMBL/GenBank/DDBJ whole genome shotgun (WGS) entry which is preliminary data.</text>
</comment>
<dbReference type="SMART" id="SM00165">
    <property type="entry name" value="UBA"/>
    <property type="match status" value="2"/>
</dbReference>
<keyword evidence="4 11" id="KW-0479">Metal-binding</keyword>
<comment type="similarity">
    <text evidence="2 11 15">Belongs to the peptidase C19 family.</text>
</comment>
<feature type="domain" description="UBA" evidence="17">
    <location>
        <begin position="656"/>
        <end position="696"/>
    </location>
</feature>
<gene>
    <name evidence="20" type="ORF">DAKH74_018520</name>
</gene>
<dbReference type="SUPFAM" id="SSF46934">
    <property type="entry name" value="UBA-like"/>
    <property type="match status" value="1"/>
</dbReference>
<dbReference type="Gene3D" id="3.30.40.10">
    <property type="entry name" value="Zinc/RING finger domain, C3HC4 (zinc finger)"/>
    <property type="match status" value="2"/>
</dbReference>
<dbReference type="InterPro" id="IPR018200">
    <property type="entry name" value="USP_CS"/>
</dbReference>
<evidence type="ECO:0000256" key="2">
    <source>
        <dbReference type="ARBA" id="ARBA00009085"/>
    </source>
</evidence>
<evidence type="ECO:0000256" key="4">
    <source>
        <dbReference type="ARBA" id="ARBA00022723"/>
    </source>
</evidence>
<feature type="binding site" evidence="13">
    <location>
        <position position="222"/>
    </location>
    <ligand>
        <name>Zn(2+)</name>
        <dbReference type="ChEBI" id="CHEBI:29105"/>
    </ligand>
</feature>
<feature type="domain" description="USP" evidence="18">
    <location>
        <begin position="322"/>
        <end position="794"/>
    </location>
</feature>
<dbReference type="InterPro" id="IPR038765">
    <property type="entry name" value="Papain-like_cys_pep_sf"/>
</dbReference>
<evidence type="ECO:0000259" key="18">
    <source>
        <dbReference type="PROSITE" id="PS50235"/>
    </source>
</evidence>
<evidence type="ECO:0000256" key="16">
    <source>
        <dbReference type="SAM" id="MobiDB-lite"/>
    </source>
</evidence>
<evidence type="ECO:0000256" key="9">
    <source>
        <dbReference type="ARBA" id="ARBA00022807"/>
    </source>
</evidence>
<evidence type="ECO:0000313" key="20">
    <source>
        <dbReference type="EMBL" id="GMM55236.1"/>
    </source>
</evidence>
<dbReference type="PROSITE" id="PS00973">
    <property type="entry name" value="USP_2"/>
    <property type="match status" value="1"/>
</dbReference>
<reference evidence="20 21" key="1">
    <citation type="journal article" date="2023" name="Elife">
        <title>Identification of key yeast species and microbe-microbe interactions impacting larval growth of Drosophila in the wild.</title>
        <authorList>
            <person name="Mure A."/>
            <person name="Sugiura Y."/>
            <person name="Maeda R."/>
            <person name="Honda K."/>
            <person name="Sakurai N."/>
            <person name="Takahashi Y."/>
            <person name="Watada M."/>
            <person name="Katoh T."/>
            <person name="Gotoh A."/>
            <person name="Gotoh Y."/>
            <person name="Taniguchi I."/>
            <person name="Nakamura K."/>
            <person name="Hayashi T."/>
            <person name="Katayama T."/>
            <person name="Uemura T."/>
            <person name="Hattori Y."/>
        </authorList>
    </citation>
    <scope>NUCLEOTIDE SEQUENCE [LARGE SCALE GENOMIC DNA]</scope>
    <source>
        <strain evidence="20 21">KH-74</strain>
    </source>
</reference>
<dbReference type="PIRSF" id="PIRSF016308">
    <property type="entry name" value="UBP"/>
    <property type="match status" value="1"/>
</dbReference>
<feature type="domain" description="UBA" evidence="17">
    <location>
        <begin position="583"/>
        <end position="635"/>
    </location>
</feature>
<evidence type="ECO:0000256" key="10">
    <source>
        <dbReference type="ARBA" id="ARBA00022833"/>
    </source>
</evidence>
<evidence type="ECO:0000256" key="1">
    <source>
        <dbReference type="ARBA" id="ARBA00000707"/>
    </source>
</evidence>
<keyword evidence="10 11" id="KW-0862">Zinc</keyword>
<dbReference type="GO" id="GO:0016579">
    <property type="term" value="P:protein deubiquitination"/>
    <property type="evidence" value="ECO:0007669"/>
    <property type="project" value="InterPro"/>
</dbReference>
<dbReference type="Gene3D" id="1.10.8.10">
    <property type="entry name" value="DNA helicase RuvA subunit, C-terminal domain"/>
    <property type="match status" value="2"/>
</dbReference>
<dbReference type="Pfam" id="PF00627">
    <property type="entry name" value="UBA"/>
    <property type="match status" value="1"/>
</dbReference>
<feature type="binding site" evidence="13">
    <location>
        <position position="193"/>
    </location>
    <ligand>
        <name>Zn(2+)</name>
        <dbReference type="ChEBI" id="CHEBI:29105"/>
    </ligand>
</feature>
<dbReference type="InterPro" id="IPR013083">
    <property type="entry name" value="Znf_RING/FYVE/PHD"/>
</dbReference>
<evidence type="ECO:0000259" key="17">
    <source>
        <dbReference type="PROSITE" id="PS50030"/>
    </source>
</evidence>
<feature type="region of interest" description="Disordered" evidence="16">
    <location>
        <begin position="698"/>
        <end position="725"/>
    </location>
</feature>
<keyword evidence="7 11" id="KW-0833">Ubl conjugation pathway</keyword>
<dbReference type="GO" id="GO:0006508">
    <property type="term" value="P:proteolysis"/>
    <property type="evidence" value="ECO:0007669"/>
    <property type="project" value="UniProtKB-KW"/>
</dbReference>
<dbReference type="PROSITE" id="PS00972">
    <property type="entry name" value="USP_1"/>
    <property type="match status" value="1"/>
</dbReference>
<keyword evidence="8 11" id="KW-0378">Hydrolase</keyword>
<evidence type="ECO:0000256" key="11">
    <source>
        <dbReference type="PIRNR" id="PIRNR016308"/>
    </source>
</evidence>
<evidence type="ECO:0000256" key="7">
    <source>
        <dbReference type="ARBA" id="ARBA00022786"/>
    </source>
</evidence>
<dbReference type="PROSITE" id="PS50271">
    <property type="entry name" value="ZF_UBP"/>
    <property type="match status" value="1"/>
</dbReference>
<dbReference type="GO" id="GO:0005634">
    <property type="term" value="C:nucleus"/>
    <property type="evidence" value="ECO:0007669"/>
    <property type="project" value="TreeGrafter"/>
</dbReference>
<dbReference type="Gene3D" id="3.90.70.10">
    <property type="entry name" value="Cysteine proteinases"/>
    <property type="match status" value="1"/>
</dbReference>
<dbReference type="GO" id="GO:0008270">
    <property type="term" value="F:zinc ion binding"/>
    <property type="evidence" value="ECO:0007669"/>
    <property type="project" value="UniProtKB-UniRule"/>
</dbReference>
<name>A0AAV5RVQ2_MAUHU</name>
<dbReference type="Pfam" id="PF02148">
    <property type="entry name" value="zf-UBP"/>
    <property type="match status" value="1"/>
</dbReference>
<dbReference type="EC" id="3.4.19.12" evidence="11 15"/>
<dbReference type="CDD" id="cd02658">
    <property type="entry name" value="Peptidase_C19B"/>
    <property type="match status" value="1"/>
</dbReference>
<dbReference type="GO" id="GO:0004843">
    <property type="term" value="F:cysteine-type deubiquitinase activity"/>
    <property type="evidence" value="ECO:0007669"/>
    <property type="project" value="UniProtKB-UniRule"/>
</dbReference>
<dbReference type="SUPFAM" id="SSF54001">
    <property type="entry name" value="Cysteine proteinases"/>
    <property type="match status" value="1"/>
</dbReference>
<feature type="active site" description="Proton acceptor" evidence="12">
    <location>
        <position position="747"/>
    </location>
</feature>
<organism evidence="20 21">
    <name type="scientific">Maudiozyma humilis</name>
    <name type="common">Sour dough yeast</name>
    <name type="synonym">Kazachstania humilis</name>
    <dbReference type="NCBI Taxonomy" id="51915"/>
    <lineage>
        <taxon>Eukaryota</taxon>
        <taxon>Fungi</taxon>
        <taxon>Dikarya</taxon>
        <taxon>Ascomycota</taxon>
        <taxon>Saccharomycotina</taxon>
        <taxon>Saccharomycetes</taxon>
        <taxon>Saccharomycetales</taxon>
        <taxon>Saccharomycetaceae</taxon>
        <taxon>Maudiozyma</taxon>
    </lineage>
</organism>
<feature type="active site" description="Nucleophile" evidence="12">
    <location>
        <position position="331"/>
    </location>
</feature>
<dbReference type="InterPro" id="IPR001607">
    <property type="entry name" value="Znf_UBP"/>
</dbReference>
<evidence type="ECO:0000256" key="5">
    <source>
        <dbReference type="ARBA" id="ARBA00022737"/>
    </source>
</evidence>
<dbReference type="CDD" id="cd14298">
    <property type="entry name" value="UBA2_scUBP14_like"/>
    <property type="match status" value="1"/>
</dbReference>
<evidence type="ECO:0000256" key="14">
    <source>
        <dbReference type="PROSITE-ProRule" id="PRU00502"/>
    </source>
</evidence>
<dbReference type="InterPro" id="IPR001394">
    <property type="entry name" value="Peptidase_C19_UCH"/>
</dbReference>
<dbReference type="InterPro" id="IPR028889">
    <property type="entry name" value="USP"/>
</dbReference>
<dbReference type="InterPro" id="IPR015940">
    <property type="entry name" value="UBA"/>
</dbReference>
<dbReference type="InterPro" id="IPR016652">
    <property type="entry name" value="Ubiquitinyl_hydrolase"/>
</dbReference>
<evidence type="ECO:0000256" key="12">
    <source>
        <dbReference type="PIRSR" id="PIRSR016308-1"/>
    </source>
</evidence>
<dbReference type="SMART" id="SM00290">
    <property type="entry name" value="ZnF_UBP"/>
    <property type="match status" value="1"/>
</dbReference>
<dbReference type="FunFam" id="1.10.8.10:FF:000086">
    <property type="entry name" value="Ubiquitin carboxyl-terminal hydrolase"/>
    <property type="match status" value="1"/>
</dbReference>
<dbReference type="PROSITE" id="PS50235">
    <property type="entry name" value="USP_3"/>
    <property type="match status" value="1"/>
</dbReference>
<dbReference type="PANTHER" id="PTHR24006:SF664">
    <property type="entry name" value="UBIQUITIN CARBOXYL-TERMINAL HYDROLASE"/>
    <property type="match status" value="1"/>
</dbReference>
<dbReference type="InterPro" id="IPR050164">
    <property type="entry name" value="Peptidase_C19"/>
</dbReference>
<evidence type="ECO:0000256" key="6">
    <source>
        <dbReference type="ARBA" id="ARBA00022771"/>
    </source>
</evidence>
<keyword evidence="9 11" id="KW-0788">Thiol protease</keyword>
<sequence length="794" mass="87747">MAEQLLQGIDVPPTIAKDECIYCYETPFNNAPGEGAAATAAHALNVCLHCFQAVCGTHRELHMGVTQHSCDAVHTAYLNVAKVEKPRRETPEETASKKIKLQVTEKSEDELYDTLWKLVQCSDDTEQVLLEGTSTDASATPPKITQILRAKSKELADQASSWELEIHTCEHSRNFDPESVPEAPIDTSKCRDCELTENLWLCLHCGNIGCGRDQVGIEGHSHGLGHYNTHTDHCLAIKLGSLSKNSSDLYCYKCDDEVKFSDDNVTLAKVLARFGIDVASKTATEKTLTELQVEQNMNWDFKMTDAQGNELVKLNPNDELGCGLLNLGNSCYLNSVVQCLFNDGVPQWAELLAESIGFEFPLDVVYPDGNLKCQLIKLNNALRVDPDHYPQGIKPRSFKKCVAGSHEEFCSGRQQDAMEFLAYMISQLDTKYFDKATQSDNTVSNPNDLFRFSMEDRLQCQNCGKVKYTYGTEEAIQVPLVEDDSAQDLVERLGAYFSGETLEFTCPSCKEHTTASKRMRMKTFPNTLVVSPVRVKLVNWTPVKTSNELAIPGLDNWEETLDVSEYTAQGFDEATEQLLEDAPEPESASAFVPDAGAMSQLLEMGFTENAIKRALYATGNNPGSGEVAMNWLFGHMEDADLNTDFEPAPASTDSSSVDAEALGNMVAMGLSESVCHQALKLNQGDVNRSVEWVFAHPDGVEKNTGTDGGSNSQAQDREYGQAPDASGTRYRLQAVVCHKGNSAHSGHYVAFIRKHVSGHDTPQWVLYNDEKIVLAGSDVSELRTHGYMYFYARV</sequence>
<feature type="domain" description="UBP-type" evidence="19">
    <location>
        <begin position="167"/>
        <end position="278"/>
    </location>
</feature>
<keyword evidence="6 14" id="KW-0863">Zinc-finger</keyword>
<evidence type="ECO:0000256" key="3">
    <source>
        <dbReference type="ARBA" id="ARBA00022670"/>
    </source>
</evidence>
<dbReference type="Proteomes" id="UP001377567">
    <property type="component" value="Unassembled WGS sequence"/>
</dbReference>
<dbReference type="Pfam" id="PF00443">
    <property type="entry name" value="UCH"/>
    <property type="match status" value="1"/>
</dbReference>
<keyword evidence="5" id="KW-0677">Repeat</keyword>
<dbReference type="PROSITE" id="PS50030">
    <property type="entry name" value="UBA"/>
    <property type="match status" value="2"/>
</dbReference>
<evidence type="ECO:0000313" key="21">
    <source>
        <dbReference type="Proteomes" id="UP001377567"/>
    </source>
</evidence>
<dbReference type="PANTHER" id="PTHR24006">
    <property type="entry name" value="UBIQUITIN CARBOXYL-TERMINAL HYDROLASE"/>
    <property type="match status" value="1"/>
</dbReference>
<dbReference type="InterPro" id="IPR009060">
    <property type="entry name" value="UBA-like_sf"/>
</dbReference>
<proteinExistence type="inferred from homology"/>
<evidence type="ECO:0000256" key="8">
    <source>
        <dbReference type="ARBA" id="ARBA00022801"/>
    </source>
</evidence>
<dbReference type="GO" id="GO:0005829">
    <property type="term" value="C:cytosol"/>
    <property type="evidence" value="ECO:0007669"/>
    <property type="project" value="TreeGrafter"/>
</dbReference>
<comment type="catalytic activity">
    <reaction evidence="1 11 15">
        <text>Thiol-dependent hydrolysis of ester, thioester, amide, peptide and isopeptide bonds formed by the C-terminal Gly of ubiquitin (a 76-residue protein attached to proteins as an intracellular targeting signal).</text>
        <dbReference type="EC" id="3.4.19.12"/>
    </reaction>
</comment>
<keyword evidence="21" id="KW-1185">Reference proteome</keyword>
<evidence type="ECO:0000259" key="19">
    <source>
        <dbReference type="PROSITE" id="PS50271"/>
    </source>
</evidence>
<feature type="binding site" evidence="13">
    <location>
        <position position="190"/>
    </location>
    <ligand>
        <name>Zn(2+)</name>
        <dbReference type="ChEBI" id="CHEBI:29105"/>
    </ligand>
</feature>
<dbReference type="AlphaFoldDB" id="A0AAV5RVQ2"/>
<dbReference type="InterPro" id="IPR041432">
    <property type="entry name" value="UBP13_Znf-UBP_var"/>
</dbReference>
<evidence type="ECO:0000256" key="13">
    <source>
        <dbReference type="PIRSR" id="PIRSR016308-3"/>
    </source>
</evidence>
<feature type="compositionally biased region" description="Polar residues" evidence="16">
    <location>
        <begin position="703"/>
        <end position="714"/>
    </location>
</feature>
<accession>A0AAV5RVQ2</accession>
<dbReference type="SUPFAM" id="SSF57850">
    <property type="entry name" value="RING/U-box"/>
    <property type="match status" value="1"/>
</dbReference>
<protein>
    <recommendedName>
        <fullName evidence="11 15">Ubiquitin carboxyl-terminal hydrolase</fullName>
        <ecNumber evidence="11 15">3.4.19.12</ecNumber>
    </recommendedName>
</protein>